<evidence type="ECO:0000256" key="3">
    <source>
        <dbReference type="ARBA" id="ARBA00002564"/>
    </source>
</evidence>
<keyword evidence="10 15" id="KW-0413">Isomerase</keyword>
<reference evidence="15" key="1">
    <citation type="submission" date="2017-08" db="EMBL/GenBank/DDBJ databases">
        <authorList>
            <person name="Cuomo C."/>
            <person name="Billmyre B."/>
            <person name="Heitman J."/>
        </authorList>
    </citation>
    <scope>NUCLEOTIDE SEQUENCE</scope>
    <source>
        <strain evidence="15">CBS 12478</strain>
    </source>
</reference>
<dbReference type="NCBIfam" id="TIGR00218">
    <property type="entry name" value="manA"/>
    <property type="match status" value="1"/>
</dbReference>
<comment type="function">
    <text evidence="3">Involved in the synthesis of the GDP-mannose and dolichol-phosphate-mannose required for a number of critical mannosyl transfer reactions.</text>
</comment>
<reference evidence="15" key="2">
    <citation type="submission" date="2024-01" db="EMBL/GenBank/DDBJ databases">
        <title>Comparative genomics of Cryptococcus and Kwoniella reveals pathogenesis evolution and contrasting modes of karyotype evolution via chromosome fusion or intercentromeric recombination.</title>
        <authorList>
            <person name="Coelho M.A."/>
            <person name="David-Palma M."/>
            <person name="Shea T."/>
            <person name="Bowers K."/>
            <person name="McGinley-Smith S."/>
            <person name="Mohammad A.W."/>
            <person name="Gnirke A."/>
            <person name="Yurkov A.M."/>
            <person name="Nowrousian M."/>
            <person name="Sun S."/>
            <person name="Cuomo C.A."/>
            <person name="Heitman J."/>
        </authorList>
    </citation>
    <scope>NUCLEOTIDE SEQUENCE</scope>
    <source>
        <strain evidence="15">CBS 12478</strain>
    </source>
</reference>
<keyword evidence="9" id="KW-0862">Zinc</keyword>
<dbReference type="PANTHER" id="PTHR10309:SF0">
    <property type="entry name" value="MANNOSE-6-PHOSPHATE ISOMERASE"/>
    <property type="match status" value="1"/>
</dbReference>
<organism evidence="15 16">
    <name type="scientific">Kwoniella shandongensis</name>
    <dbReference type="NCBI Taxonomy" id="1734106"/>
    <lineage>
        <taxon>Eukaryota</taxon>
        <taxon>Fungi</taxon>
        <taxon>Dikarya</taxon>
        <taxon>Basidiomycota</taxon>
        <taxon>Agaricomycotina</taxon>
        <taxon>Tremellomycetes</taxon>
        <taxon>Tremellales</taxon>
        <taxon>Cryptococcaceae</taxon>
        <taxon>Kwoniella</taxon>
    </lineage>
</organism>
<dbReference type="Proteomes" id="UP000322225">
    <property type="component" value="Chromosome 11"/>
</dbReference>
<dbReference type="GO" id="GO:0009298">
    <property type="term" value="P:GDP-mannose biosynthetic process"/>
    <property type="evidence" value="ECO:0007669"/>
    <property type="project" value="InterPro"/>
</dbReference>
<evidence type="ECO:0000256" key="10">
    <source>
        <dbReference type="ARBA" id="ARBA00023235"/>
    </source>
</evidence>
<evidence type="ECO:0000256" key="7">
    <source>
        <dbReference type="ARBA" id="ARBA00018236"/>
    </source>
</evidence>
<dbReference type="GeneID" id="43591668"/>
<dbReference type="KEGG" id="ksn:43591668"/>
<sequence>MWHRLSLLTQESTWRGTPGLVTTEPPLAASTAVTSSRLDLPSLYSYCTSKNDHDHITLSGYTTTQREHRKSMSSNPNPSINATGPKIQRLLVKPNEYEWGKVGNDSLAARLTKNASEEGFEVKSDQTYAELWMGTHPTNPASLHSSPSTLLSTYLTSNPSLLGSALHKFKTPFDGAKGSGTEDQTQGHIPFLFKVLCCKQALPLQIHPNKELAKKLHDKEPEKFPDTNHKPEIAVCLSPTFLGFAAFRPYDQIVSFLSTVPEIRRESFDLQSAIGKFTSSPSGETLQKVWEGFLSLGDDEDVVKNFTERVKKEGKGAFEGLEDSIDDAEKGRLVKAVESAGKYYPGDGGLFSSLFFLNLVELKKGEGMYVGADGPHAWLEGDIVELMAISDNVLNVGFMPASEKDTISLVAQTVTCTPKSIPEIKLASQPFTKSSSGKTTVYSTPFEEFSILRIEGDDSLKALDGPAVAVVLEGEWSVTDGKGQTKEGGGEGTVLFIGAGTETKWSGKGEVWMAFYDGDAKKEEVGEK</sequence>
<dbReference type="PANTHER" id="PTHR10309">
    <property type="entry name" value="MANNOSE-6-PHOSPHATE ISOMERASE"/>
    <property type="match status" value="1"/>
</dbReference>
<protein>
    <recommendedName>
        <fullName evidence="7">Mannose-6-phosphate isomerase</fullName>
        <ecNumber evidence="6">5.3.1.8</ecNumber>
    </recommendedName>
    <alternativeName>
        <fullName evidence="11">Phosphohexomutase</fullName>
    </alternativeName>
    <alternativeName>
        <fullName evidence="12">Phosphomannose isomerase</fullName>
    </alternativeName>
</protein>
<comment type="similarity">
    <text evidence="5">Belongs to the mannose-6-phosphate isomerase type 1 family.</text>
</comment>
<keyword evidence="16" id="KW-1185">Reference proteome</keyword>
<dbReference type="EMBL" id="CP144061">
    <property type="protein sequence ID" value="WWD21599.1"/>
    <property type="molecule type" value="Genomic_DNA"/>
</dbReference>
<dbReference type="InterPro" id="IPR014710">
    <property type="entry name" value="RmlC-like_jellyroll"/>
</dbReference>
<feature type="domain" description="Phosphomannose isomerase type I catalytic" evidence="14">
    <location>
        <begin position="88"/>
        <end position="249"/>
    </location>
</feature>
<dbReference type="EC" id="5.3.1.8" evidence="6"/>
<dbReference type="GO" id="GO:0005829">
    <property type="term" value="C:cytosol"/>
    <property type="evidence" value="ECO:0007669"/>
    <property type="project" value="TreeGrafter"/>
</dbReference>
<dbReference type="CDD" id="cd07011">
    <property type="entry name" value="cupin_PMI_type_I_N"/>
    <property type="match status" value="1"/>
</dbReference>
<dbReference type="InterPro" id="IPR001250">
    <property type="entry name" value="Man6P_Isoase-1"/>
</dbReference>
<evidence type="ECO:0000259" key="14">
    <source>
        <dbReference type="Pfam" id="PF20511"/>
    </source>
</evidence>
<dbReference type="GO" id="GO:0004476">
    <property type="term" value="F:mannose-6-phosphate isomerase activity"/>
    <property type="evidence" value="ECO:0007669"/>
    <property type="project" value="UniProtKB-EC"/>
</dbReference>
<evidence type="ECO:0000256" key="9">
    <source>
        <dbReference type="ARBA" id="ARBA00022833"/>
    </source>
</evidence>
<dbReference type="Gene3D" id="2.60.120.10">
    <property type="entry name" value="Jelly Rolls"/>
    <property type="match status" value="2"/>
</dbReference>
<dbReference type="InterPro" id="IPR011051">
    <property type="entry name" value="RmlC_Cupin_sf"/>
</dbReference>
<evidence type="ECO:0000256" key="5">
    <source>
        <dbReference type="ARBA" id="ARBA00010772"/>
    </source>
</evidence>
<gene>
    <name evidence="15" type="ORF">CI109_106085</name>
</gene>
<accession>A0AAJ8LR00</accession>
<dbReference type="GO" id="GO:0005975">
    <property type="term" value="P:carbohydrate metabolic process"/>
    <property type="evidence" value="ECO:0007669"/>
    <property type="project" value="InterPro"/>
</dbReference>
<comment type="pathway">
    <text evidence="4">Nucleotide-sugar biosynthesis; GDP-alpha-D-mannose biosynthesis; alpha-D-mannose 1-phosphate from D-fructose 6-phosphate: step 1/2.</text>
</comment>
<dbReference type="AlphaFoldDB" id="A0AAJ8LR00"/>
<evidence type="ECO:0000256" key="12">
    <source>
        <dbReference type="ARBA" id="ARBA00030762"/>
    </source>
</evidence>
<evidence type="ECO:0000256" key="1">
    <source>
        <dbReference type="ARBA" id="ARBA00000757"/>
    </source>
</evidence>
<dbReference type="InterPro" id="IPR016305">
    <property type="entry name" value="Mannose-6-P_Isomerase"/>
</dbReference>
<evidence type="ECO:0000256" key="8">
    <source>
        <dbReference type="ARBA" id="ARBA00022723"/>
    </source>
</evidence>
<dbReference type="InterPro" id="IPR046457">
    <property type="entry name" value="PMI_typeI_cat"/>
</dbReference>
<evidence type="ECO:0000256" key="11">
    <source>
        <dbReference type="ARBA" id="ARBA00029741"/>
    </source>
</evidence>
<keyword evidence="8" id="KW-0479">Metal-binding</keyword>
<name>A0AAJ8LR00_9TREE</name>
<evidence type="ECO:0000256" key="2">
    <source>
        <dbReference type="ARBA" id="ARBA00001947"/>
    </source>
</evidence>
<evidence type="ECO:0000313" key="15">
    <source>
        <dbReference type="EMBL" id="WWD21599.1"/>
    </source>
</evidence>
<comment type="catalytic activity">
    <reaction evidence="1">
        <text>D-mannose 6-phosphate = D-fructose 6-phosphate</text>
        <dbReference type="Rhea" id="RHEA:12356"/>
        <dbReference type="ChEBI" id="CHEBI:58735"/>
        <dbReference type="ChEBI" id="CHEBI:61527"/>
        <dbReference type="EC" id="5.3.1.8"/>
    </reaction>
</comment>
<dbReference type="PRINTS" id="PR00714">
    <property type="entry name" value="MAN6PISMRASE"/>
</dbReference>
<dbReference type="SUPFAM" id="SSF51182">
    <property type="entry name" value="RmlC-like cupins"/>
    <property type="match status" value="1"/>
</dbReference>
<evidence type="ECO:0000313" key="16">
    <source>
        <dbReference type="Proteomes" id="UP000322225"/>
    </source>
</evidence>
<feature type="compositionally biased region" description="Polar residues" evidence="13">
    <location>
        <begin position="72"/>
        <end position="82"/>
    </location>
</feature>
<comment type="cofactor">
    <cofactor evidence="2">
        <name>Zn(2+)</name>
        <dbReference type="ChEBI" id="CHEBI:29105"/>
    </cofactor>
</comment>
<dbReference type="RefSeq" id="XP_031858234.2">
    <property type="nucleotide sequence ID" value="XM_032007499.2"/>
</dbReference>
<dbReference type="Pfam" id="PF20511">
    <property type="entry name" value="PMI_typeI_cat"/>
    <property type="match status" value="1"/>
</dbReference>
<evidence type="ECO:0000256" key="6">
    <source>
        <dbReference type="ARBA" id="ARBA00011956"/>
    </source>
</evidence>
<evidence type="ECO:0000256" key="13">
    <source>
        <dbReference type="SAM" id="MobiDB-lite"/>
    </source>
</evidence>
<dbReference type="Gene3D" id="1.10.441.10">
    <property type="entry name" value="Phosphomannose Isomerase, domain 2"/>
    <property type="match status" value="1"/>
</dbReference>
<evidence type="ECO:0000256" key="4">
    <source>
        <dbReference type="ARBA" id="ARBA00004666"/>
    </source>
</evidence>
<proteinExistence type="inferred from homology"/>
<feature type="region of interest" description="Disordered" evidence="13">
    <location>
        <begin position="65"/>
        <end position="84"/>
    </location>
</feature>
<dbReference type="GO" id="GO:0008270">
    <property type="term" value="F:zinc ion binding"/>
    <property type="evidence" value="ECO:0007669"/>
    <property type="project" value="InterPro"/>
</dbReference>